<gene>
    <name evidence="1" type="ordered locus">pE33L466_0193</name>
</gene>
<geneLocation type="plasmid" evidence="1 2">
    <name>pE33L466</name>
</geneLocation>
<sequence>MIARNLNLFIHRLYEAYLRIKSCRPGGIQMASINGIEIKTYTIKRGHEGEPLQQAVVYIDGKKAGYISDGDWGGPMVLEFSNYDLTVIKQRLFAYAKHENFISSMSRDIEMLFALLLGYVNLEKVYKKISKKNKDLILLVVGLRENYLKGWSMKNELVYWQLENYDQKKLNTFINKIKKSEGLK</sequence>
<dbReference type="KEGG" id="bcz:pE33L466_0193"/>
<evidence type="ECO:0000313" key="2">
    <source>
        <dbReference type="Proteomes" id="UP000002612"/>
    </source>
</evidence>
<dbReference type="EMBL" id="CP000040">
    <property type="protein sequence ID" value="AAY60351.1"/>
    <property type="molecule type" value="Genomic_DNA"/>
</dbReference>
<protein>
    <submittedName>
        <fullName evidence="1">Uncharacterized protein</fullName>
    </submittedName>
</protein>
<dbReference type="AlphaFoldDB" id="Q4V1Q6"/>
<organism evidence="1 2">
    <name type="scientific">Bacillus cereus (strain ZK / E33L)</name>
    <dbReference type="NCBI Taxonomy" id="288681"/>
    <lineage>
        <taxon>Bacteria</taxon>
        <taxon>Bacillati</taxon>
        <taxon>Bacillota</taxon>
        <taxon>Bacilli</taxon>
        <taxon>Bacillales</taxon>
        <taxon>Bacillaceae</taxon>
        <taxon>Bacillus</taxon>
        <taxon>Bacillus cereus group</taxon>
    </lineage>
</organism>
<evidence type="ECO:0000313" key="1">
    <source>
        <dbReference type="EMBL" id="AAY60351.1"/>
    </source>
</evidence>
<dbReference type="Proteomes" id="UP000002612">
    <property type="component" value="Plasmid pE33L466"/>
</dbReference>
<name>Q4V1Q6_BACCZ</name>
<reference evidence="2" key="1">
    <citation type="journal article" date="2006" name="J. Bacteriol.">
        <title>Pathogenomic sequence analysis of Bacillus cereus and Bacillus thuringiensis isolates closely related to Bacillus anthracis.</title>
        <authorList>
            <person name="Han C.S."/>
            <person name="Xie G."/>
            <person name="Challacombe J.F."/>
            <person name="Altherr M.R."/>
            <person name="Bhotika S.S."/>
            <person name="Brown N."/>
            <person name="Bruce D."/>
            <person name="Campbell C.S."/>
            <person name="Campbell M.L."/>
            <person name="Chen J."/>
            <person name="Chertkov O."/>
            <person name="Cleland C."/>
            <person name="Dimitrijevic M."/>
            <person name="Doggett N.A."/>
            <person name="Fawcett J.J."/>
            <person name="Glavina T."/>
            <person name="Goodwin L.A."/>
            <person name="Green L.D."/>
            <person name="Hill K.K."/>
            <person name="Hitchcock P."/>
            <person name="Jackson P.J."/>
            <person name="Keim P."/>
            <person name="Kewalramani A.R."/>
            <person name="Longmire J."/>
            <person name="Lucas S."/>
            <person name="Malfatti S."/>
            <person name="McMurry K."/>
            <person name="Meincke L.J."/>
            <person name="Misra M."/>
            <person name="Moseman B.L."/>
            <person name="Mundt M."/>
            <person name="Munk A.C."/>
            <person name="Okinaka R.T."/>
            <person name="Parson-Quintana B."/>
            <person name="Reilly L.P."/>
            <person name="Richardson P."/>
            <person name="Robinson D.L."/>
            <person name="Rubin E."/>
            <person name="Saunders E."/>
            <person name="Tapia R."/>
            <person name="Tesmer J.G."/>
            <person name="Thayer N."/>
            <person name="Thompson L.S."/>
            <person name="Tice H."/>
            <person name="Ticknor L.O."/>
            <person name="Wills P.L."/>
            <person name="Brettin T.S."/>
            <person name="Gilna P."/>
        </authorList>
    </citation>
    <scope>NUCLEOTIDE SEQUENCE [LARGE SCALE GENOMIC DNA]</scope>
    <source>
        <strain evidence="2">ZK / E33L</strain>
        <plasmid evidence="2">pE33L466</plasmid>
    </source>
</reference>
<keyword evidence="1" id="KW-0614">Plasmid</keyword>
<proteinExistence type="predicted"/>
<accession>Q4V1Q6</accession>